<evidence type="ECO:0000313" key="2">
    <source>
        <dbReference type="Proteomes" id="UP001250932"/>
    </source>
</evidence>
<dbReference type="RefSeq" id="WP_313834646.1">
    <property type="nucleotide sequence ID" value="NZ_JAQOUE010000002.1"/>
</dbReference>
<proteinExistence type="predicted"/>
<comment type="caution">
    <text evidence="1">The sequence shown here is derived from an EMBL/GenBank/DDBJ whole genome shotgun (WGS) entry which is preliminary data.</text>
</comment>
<accession>A0ABU3KC17</accession>
<dbReference type="Proteomes" id="UP001250932">
    <property type="component" value="Unassembled WGS sequence"/>
</dbReference>
<evidence type="ECO:0000313" key="1">
    <source>
        <dbReference type="EMBL" id="MDT7044060.1"/>
    </source>
</evidence>
<name>A0ABU3KC17_9BACT</name>
<keyword evidence="2" id="KW-1185">Reference proteome</keyword>
<organism evidence="1 2">
    <name type="scientific">Candidatus Nitronereus thalassa</name>
    <dbReference type="NCBI Taxonomy" id="3020898"/>
    <lineage>
        <taxon>Bacteria</taxon>
        <taxon>Pseudomonadati</taxon>
        <taxon>Nitrospirota</taxon>
        <taxon>Nitrospiria</taxon>
        <taxon>Nitrospirales</taxon>
        <taxon>Nitrospiraceae</taxon>
        <taxon>Candidatus Nitronereus</taxon>
    </lineage>
</organism>
<dbReference type="EMBL" id="JAQOUE010000002">
    <property type="protein sequence ID" value="MDT7044060.1"/>
    <property type="molecule type" value="Genomic_DNA"/>
</dbReference>
<reference evidence="1 2" key="1">
    <citation type="journal article" date="2023" name="ISME J.">
        <title>Cultivation and genomic characterization of novel and ubiquitous marine nitrite-oxidizing bacteria from the Nitrospirales.</title>
        <authorList>
            <person name="Mueller A.J."/>
            <person name="Daebeler A."/>
            <person name="Herbold C.W."/>
            <person name="Kirkegaard R.H."/>
            <person name="Daims H."/>
        </authorList>
    </citation>
    <scope>NUCLEOTIDE SEQUENCE [LARGE SCALE GENOMIC DNA]</scope>
    <source>
        <strain evidence="1 2">EB</strain>
    </source>
</reference>
<protein>
    <submittedName>
        <fullName evidence="1">Uncharacterized protein</fullName>
    </submittedName>
</protein>
<sequence>MTVNLFEKGGILWETRAEKRIRRKVKSRRLANRRKRRRVNISKLYPFKNMVGFVSAKSTMPDGMKINGFYFGFHVRVHMTLSSMSGHSAKTKVIQWRFGLMPMPVQR</sequence>
<gene>
    <name evidence="1" type="ORF">PPG34_17045</name>
</gene>